<evidence type="ECO:0000256" key="2">
    <source>
        <dbReference type="ARBA" id="ARBA00023015"/>
    </source>
</evidence>
<dbReference type="GO" id="GO:0000981">
    <property type="term" value="F:DNA-binding transcription factor activity, RNA polymerase II-specific"/>
    <property type="evidence" value="ECO:0007669"/>
    <property type="project" value="UniProtKB-UniRule"/>
</dbReference>
<dbReference type="Pfam" id="PF00046">
    <property type="entry name" value="Homeodomain"/>
    <property type="match status" value="1"/>
</dbReference>
<dbReference type="GO" id="GO:0005634">
    <property type="term" value="C:nucleus"/>
    <property type="evidence" value="ECO:0007669"/>
    <property type="project" value="UniProtKB-SubCell"/>
</dbReference>
<name>A0AAW1H8M8_SAPOF</name>
<evidence type="ECO:0000313" key="15">
    <source>
        <dbReference type="EMBL" id="KAK9672390.1"/>
    </source>
</evidence>
<feature type="DNA-binding region" description="Homeobox" evidence="9">
    <location>
        <begin position="49"/>
        <end position="108"/>
    </location>
</feature>
<proteinExistence type="inferred from homology"/>
<gene>
    <name evidence="15" type="ORF">RND81_12G097700</name>
</gene>
<dbReference type="AlphaFoldDB" id="A0AAW1H8M8"/>
<dbReference type="GO" id="GO:0009414">
    <property type="term" value="P:response to water deprivation"/>
    <property type="evidence" value="ECO:0007669"/>
    <property type="project" value="UniProtKB-ARBA"/>
</dbReference>
<keyword evidence="2 11" id="KW-0805">Transcription regulation</keyword>
<dbReference type="InterPro" id="IPR045224">
    <property type="entry name" value="HDZip_class_I_plant"/>
</dbReference>
<dbReference type="PANTHER" id="PTHR24326">
    <property type="entry name" value="HOMEOBOX-LEUCINE ZIPPER PROTEIN"/>
    <property type="match status" value="1"/>
</dbReference>
<dbReference type="FunFam" id="1.10.10.60:FF:000293">
    <property type="entry name" value="Homeobox-leucine zipper protein ATHB-7"/>
    <property type="match status" value="1"/>
</dbReference>
<evidence type="ECO:0000256" key="5">
    <source>
        <dbReference type="ARBA" id="ARBA00023163"/>
    </source>
</evidence>
<dbReference type="Gene3D" id="1.10.10.60">
    <property type="entry name" value="Homeodomain-like"/>
    <property type="match status" value="1"/>
</dbReference>
<feature type="compositionally biased region" description="Basic residues" evidence="13">
    <location>
        <begin position="38"/>
        <end position="54"/>
    </location>
</feature>
<feature type="region of interest" description="Disordered" evidence="13">
    <location>
        <begin position="17"/>
        <end position="57"/>
    </location>
</feature>
<dbReference type="GO" id="GO:0000976">
    <property type="term" value="F:transcription cis-regulatory region binding"/>
    <property type="evidence" value="ECO:0007669"/>
    <property type="project" value="UniProtKB-ARBA"/>
</dbReference>
<dbReference type="SUPFAM" id="SSF46689">
    <property type="entry name" value="Homeodomain-like"/>
    <property type="match status" value="1"/>
</dbReference>
<evidence type="ECO:0000313" key="16">
    <source>
        <dbReference type="Proteomes" id="UP001443914"/>
    </source>
</evidence>
<comment type="caution">
    <text evidence="15">The sequence shown here is derived from an EMBL/GenBank/DDBJ whole genome shotgun (WGS) entry which is preliminary data.</text>
</comment>
<keyword evidence="12" id="KW-0175">Coiled coil</keyword>
<evidence type="ECO:0000256" key="6">
    <source>
        <dbReference type="ARBA" id="ARBA00023242"/>
    </source>
</evidence>
<feature type="compositionally biased region" description="Acidic residues" evidence="13">
    <location>
        <begin position="17"/>
        <end position="34"/>
    </location>
</feature>
<evidence type="ECO:0000256" key="3">
    <source>
        <dbReference type="ARBA" id="ARBA00023125"/>
    </source>
</evidence>
<keyword evidence="6 9" id="KW-0539">Nucleus</keyword>
<dbReference type="Proteomes" id="UP001443914">
    <property type="component" value="Unassembled WGS sequence"/>
</dbReference>
<comment type="similarity">
    <text evidence="7 11">Belongs to the HD-ZIP homeobox family. Class I subfamily.</text>
</comment>
<evidence type="ECO:0000256" key="7">
    <source>
        <dbReference type="ARBA" id="ARBA00025748"/>
    </source>
</evidence>
<evidence type="ECO:0000256" key="12">
    <source>
        <dbReference type="SAM" id="Coils"/>
    </source>
</evidence>
<keyword evidence="3 9" id="KW-0238">DNA-binding</keyword>
<comment type="function">
    <text evidence="11">Transcription factor.</text>
</comment>
<keyword evidence="5 11" id="KW-0804">Transcription</keyword>
<dbReference type="InterPro" id="IPR009057">
    <property type="entry name" value="Homeodomain-like_sf"/>
</dbReference>
<dbReference type="PANTHER" id="PTHR24326:SF122">
    <property type="entry name" value="HOMEOBOX-LEUCINE ZIPPER PROTEIN HOX6"/>
    <property type="match status" value="1"/>
</dbReference>
<dbReference type="InterPro" id="IPR001356">
    <property type="entry name" value="HD"/>
</dbReference>
<accession>A0AAW1H8M8</accession>
<evidence type="ECO:0000256" key="4">
    <source>
        <dbReference type="ARBA" id="ARBA00023155"/>
    </source>
</evidence>
<evidence type="ECO:0000256" key="9">
    <source>
        <dbReference type="PROSITE-ProRule" id="PRU00108"/>
    </source>
</evidence>
<dbReference type="GO" id="GO:0045893">
    <property type="term" value="P:positive regulation of DNA-templated transcription"/>
    <property type="evidence" value="ECO:0007669"/>
    <property type="project" value="TreeGrafter"/>
</dbReference>
<evidence type="ECO:0000256" key="1">
    <source>
        <dbReference type="ARBA" id="ARBA00004123"/>
    </source>
</evidence>
<evidence type="ECO:0000256" key="8">
    <source>
        <dbReference type="ARBA" id="ARBA00058361"/>
    </source>
</evidence>
<feature type="coiled-coil region" evidence="12">
    <location>
        <begin position="106"/>
        <end position="147"/>
    </location>
</feature>
<sequence>MMMRDIRELSIDAIEGDDNIDSLSNNDDEDEDDDKLSTKKTRKNKNKNRNKNKRRFSDEQVRSLESIFESETKLEPRKKVQVAKELGLQPRQVAIWFQNKRARWKSKQIEKNYRVLKSNYDNLKARLESLRKDKESLLIELQELRNRVNRPNENQSGCEDYVTNNQDNIEKHINNDTKLATKSSNLEEEMDHQGVGYSDDDKSGNNMAFLGQGEPEFLDTRENIDGSIVSQVKWCNFYATSLFDQSSSTSHWWDSWT</sequence>
<keyword evidence="4 9" id="KW-0371">Homeobox</keyword>
<dbReference type="PROSITE" id="PS50071">
    <property type="entry name" value="HOMEOBOX_2"/>
    <property type="match status" value="1"/>
</dbReference>
<dbReference type="GO" id="GO:0009737">
    <property type="term" value="P:response to abscisic acid"/>
    <property type="evidence" value="ECO:0007669"/>
    <property type="project" value="UniProtKB-ARBA"/>
</dbReference>
<evidence type="ECO:0000256" key="13">
    <source>
        <dbReference type="SAM" id="MobiDB-lite"/>
    </source>
</evidence>
<dbReference type="EMBL" id="JBDFQZ010000012">
    <property type="protein sequence ID" value="KAK9672390.1"/>
    <property type="molecule type" value="Genomic_DNA"/>
</dbReference>
<protein>
    <recommendedName>
        <fullName evidence="11">Homeobox-leucine zipper protein</fullName>
    </recommendedName>
    <alternativeName>
        <fullName evidence="11">HD-ZIP protein</fullName>
    </alternativeName>
    <alternativeName>
        <fullName evidence="11">Homeodomain transcription factor</fullName>
    </alternativeName>
</protein>
<keyword evidence="16" id="KW-1185">Reference proteome</keyword>
<dbReference type="PROSITE" id="PS00027">
    <property type="entry name" value="HOMEOBOX_1"/>
    <property type="match status" value="1"/>
</dbReference>
<dbReference type="PRINTS" id="PR00031">
    <property type="entry name" value="HTHREPRESSR"/>
</dbReference>
<evidence type="ECO:0000259" key="14">
    <source>
        <dbReference type="PROSITE" id="PS50071"/>
    </source>
</evidence>
<dbReference type="Pfam" id="PF02183">
    <property type="entry name" value="HALZ"/>
    <property type="match status" value="1"/>
</dbReference>
<organism evidence="15 16">
    <name type="scientific">Saponaria officinalis</name>
    <name type="common">Common soapwort</name>
    <name type="synonym">Lychnis saponaria</name>
    <dbReference type="NCBI Taxonomy" id="3572"/>
    <lineage>
        <taxon>Eukaryota</taxon>
        <taxon>Viridiplantae</taxon>
        <taxon>Streptophyta</taxon>
        <taxon>Embryophyta</taxon>
        <taxon>Tracheophyta</taxon>
        <taxon>Spermatophyta</taxon>
        <taxon>Magnoliopsida</taxon>
        <taxon>eudicotyledons</taxon>
        <taxon>Gunneridae</taxon>
        <taxon>Pentapetalae</taxon>
        <taxon>Caryophyllales</taxon>
        <taxon>Caryophyllaceae</taxon>
        <taxon>Caryophylleae</taxon>
        <taxon>Saponaria</taxon>
    </lineage>
</organism>
<dbReference type="CDD" id="cd00086">
    <property type="entry name" value="homeodomain"/>
    <property type="match status" value="1"/>
</dbReference>
<comment type="subcellular location">
    <subcellularLocation>
        <location evidence="1 9 10">Nucleus</location>
    </subcellularLocation>
</comment>
<reference evidence="15" key="1">
    <citation type="submission" date="2024-03" db="EMBL/GenBank/DDBJ databases">
        <title>WGS assembly of Saponaria officinalis var. Norfolk2.</title>
        <authorList>
            <person name="Jenkins J."/>
            <person name="Shu S."/>
            <person name="Grimwood J."/>
            <person name="Barry K."/>
            <person name="Goodstein D."/>
            <person name="Schmutz J."/>
            <person name="Leebens-Mack J."/>
            <person name="Osbourn A."/>
        </authorList>
    </citation>
    <scope>NUCLEOTIDE SEQUENCE [LARGE SCALE GENOMIC DNA]</scope>
    <source>
        <strain evidence="15">JIC</strain>
    </source>
</reference>
<feature type="domain" description="Homeobox" evidence="14">
    <location>
        <begin position="47"/>
        <end position="107"/>
    </location>
</feature>
<evidence type="ECO:0000256" key="10">
    <source>
        <dbReference type="RuleBase" id="RU000682"/>
    </source>
</evidence>
<dbReference type="SMART" id="SM00389">
    <property type="entry name" value="HOX"/>
    <property type="match status" value="1"/>
</dbReference>
<dbReference type="InterPro" id="IPR017970">
    <property type="entry name" value="Homeobox_CS"/>
</dbReference>
<comment type="function">
    <text evidence="8">Probable transcription activator that may act as growth regulators in response to water deficit.</text>
</comment>
<dbReference type="InterPro" id="IPR000047">
    <property type="entry name" value="HTH_motif"/>
</dbReference>
<evidence type="ECO:0000256" key="11">
    <source>
        <dbReference type="RuleBase" id="RU369038"/>
    </source>
</evidence>
<dbReference type="InterPro" id="IPR003106">
    <property type="entry name" value="Leu_zip_homeo"/>
</dbReference>